<feature type="non-terminal residue" evidence="1">
    <location>
        <position position="281"/>
    </location>
</feature>
<accession>A0A9N9CD11</accession>
<gene>
    <name evidence="1" type="ORF">DEBURN_LOCUS9429</name>
</gene>
<dbReference type="OrthoDB" id="2420894at2759"/>
<keyword evidence="2" id="KW-1185">Reference proteome</keyword>
<sequence>MFCGFSSTQVCILNVIQTQNNGTQSNVKNYYVKLDFLSSGSVIKITPLISLPNLPLNYTTGWQVESIPYGGYLFYGYFQDANGRNNAYGYYYNEIEDYYKEWDFPEPSVLNSQGTLIIMSNNTLLVSLRENNNTWISDNGYLNLLIYRIDDKFTTQNVTRQFVNGNNDEFCSISDDELTVIVEVIRSTFNIILAIRITKVDNNFVRSKVFGEPLMGIDYNIWNFYTSSREEIFSDTVSGVMRLTKEGTRHYYDLNSTGRTNFFKNLIIELSEILSIGSNRL</sequence>
<feature type="non-terminal residue" evidence="1">
    <location>
        <position position="1"/>
    </location>
</feature>
<protein>
    <submittedName>
        <fullName evidence="1">8614_t:CDS:1</fullName>
    </submittedName>
</protein>
<dbReference type="EMBL" id="CAJVPK010001812">
    <property type="protein sequence ID" value="CAG8599071.1"/>
    <property type="molecule type" value="Genomic_DNA"/>
</dbReference>
<reference evidence="1" key="1">
    <citation type="submission" date="2021-06" db="EMBL/GenBank/DDBJ databases">
        <authorList>
            <person name="Kallberg Y."/>
            <person name="Tangrot J."/>
            <person name="Rosling A."/>
        </authorList>
    </citation>
    <scope>NUCLEOTIDE SEQUENCE</scope>
    <source>
        <strain evidence="1">AZ414A</strain>
    </source>
</reference>
<evidence type="ECO:0000313" key="1">
    <source>
        <dbReference type="EMBL" id="CAG8599071.1"/>
    </source>
</evidence>
<organism evidence="1 2">
    <name type="scientific">Diversispora eburnea</name>
    <dbReference type="NCBI Taxonomy" id="1213867"/>
    <lineage>
        <taxon>Eukaryota</taxon>
        <taxon>Fungi</taxon>
        <taxon>Fungi incertae sedis</taxon>
        <taxon>Mucoromycota</taxon>
        <taxon>Glomeromycotina</taxon>
        <taxon>Glomeromycetes</taxon>
        <taxon>Diversisporales</taxon>
        <taxon>Diversisporaceae</taxon>
        <taxon>Diversispora</taxon>
    </lineage>
</organism>
<dbReference type="AlphaFoldDB" id="A0A9N9CD11"/>
<comment type="caution">
    <text evidence="1">The sequence shown here is derived from an EMBL/GenBank/DDBJ whole genome shotgun (WGS) entry which is preliminary data.</text>
</comment>
<name>A0A9N9CD11_9GLOM</name>
<evidence type="ECO:0000313" key="2">
    <source>
        <dbReference type="Proteomes" id="UP000789706"/>
    </source>
</evidence>
<dbReference type="Proteomes" id="UP000789706">
    <property type="component" value="Unassembled WGS sequence"/>
</dbReference>
<proteinExistence type="predicted"/>